<sequence length="143" mass="16194">MAVRLFSRSTSVVSSLATSNKAEEAGVDGEPVGDFDMQEDDVAGLLMWSRRLLRVGGVGTTASLRFHGAELYTERREHFRGDIIYALHVFLTHPSHLLIFFWFKEAYAIVLIVLCDIHYLSAVVCMRTIYVLTFFVKKGFETI</sequence>
<dbReference type="WBParaSite" id="L893_g2958.t1">
    <property type="protein sequence ID" value="L893_g2958.t1"/>
    <property type="gene ID" value="L893_g2958"/>
</dbReference>
<keyword evidence="1" id="KW-0812">Transmembrane</keyword>
<keyword evidence="2" id="KW-1185">Reference proteome</keyword>
<feature type="transmembrane region" description="Helical" evidence="1">
    <location>
        <begin position="109"/>
        <end position="136"/>
    </location>
</feature>
<proteinExistence type="predicted"/>
<name>A0A1I7ZSS8_9BILA</name>
<keyword evidence="1" id="KW-1133">Transmembrane helix</keyword>
<protein>
    <submittedName>
        <fullName evidence="3">7TM_GPCR_Srx domain-containing protein</fullName>
    </submittedName>
</protein>
<accession>A0A1I7ZSS8</accession>
<evidence type="ECO:0000256" key="1">
    <source>
        <dbReference type="SAM" id="Phobius"/>
    </source>
</evidence>
<evidence type="ECO:0000313" key="2">
    <source>
        <dbReference type="Proteomes" id="UP000095287"/>
    </source>
</evidence>
<feature type="transmembrane region" description="Helical" evidence="1">
    <location>
        <begin position="83"/>
        <end position="103"/>
    </location>
</feature>
<dbReference type="AlphaFoldDB" id="A0A1I7ZSS8"/>
<keyword evidence="1" id="KW-0472">Membrane</keyword>
<reference evidence="3" key="1">
    <citation type="submission" date="2016-11" db="UniProtKB">
        <authorList>
            <consortium name="WormBaseParasite"/>
        </authorList>
    </citation>
    <scope>IDENTIFICATION</scope>
</reference>
<dbReference type="Proteomes" id="UP000095287">
    <property type="component" value="Unplaced"/>
</dbReference>
<evidence type="ECO:0000313" key="3">
    <source>
        <dbReference type="WBParaSite" id="L893_g2958.t1"/>
    </source>
</evidence>
<organism evidence="2 3">
    <name type="scientific">Steinernema glaseri</name>
    <dbReference type="NCBI Taxonomy" id="37863"/>
    <lineage>
        <taxon>Eukaryota</taxon>
        <taxon>Metazoa</taxon>
        <taxon>Ecdysozoa</taxon>
        <taxon>Nematoda</taxon>
        <taxon>Chromadorea</taxon>
        <taxon>Rhabditida</taxon>
        <taxon>Tylenchina</taxon>
        <taxon>Panagrolaimomorpha</taxon>
        <taxon>Strongyloidoidea</taxon>
        <taxon>Steinernematidae</taxon>
        <taxon>Steinernema</taxon>
    </lineage>
</organism>